<dbReference type="GO" id="GO:0006178">
    <property type="term" value="P:guanine salvage"/>
    <property type="evidence" value="ECO:0007669"/>
    <property type="project" value="TreeGrafter"/>
</dbReference>
<keyword evidence="11" id="KW-0547">Nucleotide-binding</keyword>
<keyword evidence="8 14" id="KW-0808">Transferase</keyword>
<accession>E6Q4B7</accession>
<comment type="similarity">
    <text evidence="4">Belongs to the purine/pyrimidine phosphoribosyltransferase family.</text>
</comment>
<proteinExistence type="inferred from homology"/>
<evidence type="ECO:0000256" key="6">
    <source>
        <dbReference type="ARBA" id="ARBA00022490"/>
    </source>
</evidence>
<dbReference type="NCBIfam" id="TIGR01203">
    <property type="entry name" value="HGPRTase"/>
    <property type="match status" value="1"/>
</dbReference>
<dbReference type="InterPro" id="IPR029057">
    <property type="entry name" value="PRTase-like"/>
</dbReference>
<evidence type="ECO:0000313" key="14">
    <source>
        <dbReference type="EMBL" id="CBI02076.1"/>
    </source>
</evidence>
<gene>
    <name evidence="14" type="primary">hprT</name>
    <name evidence="14" type="ORF">CARN4_2271</name>
</gene>
<dbReference type="PANTHER" id="PTHR43340:SF1">
    <property type="entry name" value="HYPOXANTHINE PHOSPHORIBOSYLTRANSFERASE"/>
    <property type="match status" value="1"/>
</dbReference>
<comment type="subcellular location">
    <subcellularLocation>
        <location evidence="2">Cytoplasm</location>
    </subcellularLocation>
</comment>
<dbReference type="GO" id="GO:0005829">
    <property type="term" value="C:cytosol"/>
    <property type="evidence" value="ECO:0007669"/>
    <property type="project" value="TreeGrafter"/>
</dbReference>
<evidence type="ECO:0000256" key="10">
    <source>
        <dbReference type="ARBA" id="ARBA00022726"/>
    </source>
</evidence>
<comment type="cofactor">
    <cofactor evidence="1">
        <name>Mg(2+)</name>
        <dbReference type="ChEBI" id="CHEBI:18420"/>
    </cofactor>
</comment>
<name>E6Q4B7_9ZZZZ</name>
<feature type="domain" description="Phosphoribosyltransferase" evidence="13">
    <location>
        <begin position="12"/>
        <end position="169"/>
    </location>
</feature>
<dbReference type="CDD" id="cd06223">
    <property type="entry name" value="PRTases_typeI"/>
    <property type="match status" value="1"/>
</dbReference>
<dbReference type="GO" id="GO:0000287">
    <property type="term" value="F:magnesium ion binding"/>
    <property type="evidence" value="ECO:0007669"/>
    <property type="project" value="TreeGrafter"/>
</dbReference>
<evidence type="ECO:0000256" key="1">
    <source>
        <dbReference type="ARBA" id="ARBA00001946"/>
    </source>
</evidence>
<dbReference type="GO" id="GO:0032263">
    <property type="term" value="P:GMP salvage"/>
    <property type="evidence" value="ECO:0007669"/>
    <property type="project" value="TreeGrafter"/>
</dbReference>
<dbReference type="EMBL" id="CABO01000028">
    <property type="protein sequence ID" value="CBI02076.1"/>
    <property type="molecule type" value="Genomic_DNA"/>
</dbReference>
<protein>
    <recommendedName>
        <fullName evidence="5">hypoxanthine phosphoribosyltransferase</fullName>
        <ecNumber evidence="5">2.4.2.8</ecNumber>
    </recommendedName>
</protein>
<dbReference type="Pfam" id="PF00156">
    <property type="entry name" value="Pribosyltran"/>
    <property type="match status" value="1"/>
</dbReference>
<dbReference type="GO" id="GO:0006166">
    <property type="term" value="P:purine ribonucleoside salvage"/>
    <property type="evidence" value="ECO:0007669"/>
    <property type="project" value="UniProtKB-KW"/>
</dbReference>
<dbReference type="EC" id="2.4.2.8" evidence="5"/>
<dbReference type="GO" id="GO:0032264">
    <property type="term" value="P:IMP salvage"/>
    <property type="evidence" value="ECO:0007669"/>
    <property type="project" value="TreeGrafter"/>
</dbReference>
<sequence>MSDYRDSIAEVIFDESRISAAIEEMAAAIASDFSREPILVVGVLKGALFVFTDLVRAIARQPNGPSDLSVETIWASSYGNATRSSGEVQLRKDVASSLRGQNVLLVDDIVDNGLTMQYLRELLVQRAPARLRTAALLEKPERRLVNVRLDYVGLRCPNAFVVGYGLDYRELYRNLPIIARLKPESFAPEN</sequence>
<evidence type="ECO:0000256" key="3">
    <source>
        <dbReference type="ARBA" id="ARBA00004669"/>
    </source>
</evidence>
<dbReference type="Gene3D" id="3.40.50.2020">
    <property type="match status" value="1"/>
</dbReference>
<dbReference type="GO" id="GO:0046100">
    <property type="term" value="P:hypoxanthine metabolic process"/>
    <property type="evidence" value="ECO:0007669"/>
    <property type="project" value="TreeGrafter"/>
</dbReference>
<evidence type="ECO:0000256" key="11">
    <source>
        <dbReference type="ARBA" id="ARBA00022741"/>
    </source>
</evidence>
<dbReference type="GO" id="GO:0004422">
    <property type="term" value="F:hypoxanthine phosphoribosyltransferase activity"/>
    <property type="evidence" value="ECO:0007669"/>
    <property type="project" value="InterPro"/>
</dbReference>
<keyword evidence="6" id="KW-0963">Cytoplasm</keyword>
<dbReference type="InterPro" id="IPR005904">
    <property type="entry name" value="Hxn_phspho_trans"/>
</dbReference>
<organism evidence="14">
    <name type="scientific">mine drainage metagenome</name>
    <dbReference type="NCBI Taxonomy" id="410659"/>
    <lineage>
        <taxon>unclassified sequences</taxon>
        <taxon>metagenomes</taxon>
        <taxon>ecological metagenomes</taxon>
    </lineage>
</organism>
<keyword evidence="12" id="KW-0460">Magnesium</keyword>
<evidence type="ECO:0000256" key="9">
    <source>
        <dbReference type="ARBA" id="ARBA00022723"/>
    </source>
</evidence>
<dbReference type="SUPFAM" id="SSF53271">
    <property type="entry name" value="PRTase-like"/>
    <property type="match status" value="1"/>
</dbReference>
<evidence type="ECO:0000256" key="7">
    <source>
        <dbReference type="ARBA" id="ARBA00022676"/>
    </source>
</evidence>
<comment type="caution">
    <text evidence="14">The sequence shown here is derived from an EMBL/GenBank/DDBJ whole genome shotgun (WGS) entry which is preliminary data.</text>
</comment>
<dbReference type="GO" id="GO:0000166">
    <property type="term" value="F:nucleotide binding"/>
    <property type="evidence" value="ECO:0007669"/>
    <property type="project" value="UniProtKB-KW"/>
</dbReference>
<dbReference type="InterPro" id="IPR000836">
    <property type="entry name" value="PRTase_dom"/>
</dbReference>
<keyword evidence="7 14" id="KW-0328">Glycosyltransferase</keyword>
<dbReference type="PANTHER" id="PTHR43340">
    <property type="entry name" value="HYPOXANTHINE-GUANINE PHOSPHORIBOSYLTRANSFERASE"/>
    <property type="match status" value="1"/>
</dbReference>
<evidence type="ECO:0000259" key="13">
    <source>
        <dbReference type="Pfam" id="PF00156"/>
    </source>
</evidence>
<dbReference type="AlphaFoldDB" id="E6Q4B7"/>
<comment type="pathway">
    <text evidence="3">Purine metabolism; IMP biosynthesis via salvage pathway; IMP from hypoxanthine: step 1/1.</text>
</comment>
<keyword evidence="9" id="KW-0479">Metal-binding</keyword>
<evidence type="ECO:0000256" key="2">
    <source>
        <dbReference type="ARBA" id="ARBA00004496"/>
    </source>
</evidence>
<evidence type="ECO:0000256" key="12">
    <source>
        <dbReference type="ARBA" id="ARBA00022842"/>
    </source>
</evidence>
<reference evidence="14" key="1">
    <citation type="submission" date="2009-10" db="EMBL/GenBank/DDBJ databases">
        <title>Diversity of trophic interactions inside an arsenic-rich microbial ecosystem.</title>
        <authorList>
            <person name="Bertin P.N."/>
            <person name="Heinrich-Salmeron A."/>
            <person name="Pelletier E."/>
            <person name="Goulhen-Chollet F."/>
            <person name="Arsene-Ploetze F."/>
            <person name="Gallien S."/>
            <person name="Calteau A."/>
            <person name="Vallenet D."/>
            <person name="Casiot C."/>
            <person name="Chane-Woon-Ming B."/>
            <person name="Giloteaux L."/>
            <person name="Barakat M."/>
            <person name="Bonnefoy V."/>
            <person name="Bruneel O."/>
            <person name="Chandler M."/>
            <person name="Cleiss J."/>
            <person name="Duran R."/>
            <person name="Elbaz-Poulichet F."/>
            <person name="Fonknechten N."/>
            <person name="Lauga B."/>
            <person name="Mornico D."/>
            <person name="Ortet P."/>
            <person name="Schaeffer C."/>
            <person name="Siguier P."/>
            <person name="Alexander Thil Smith A."/>
            <person name="Van Dorsselaer A."/>
            <person name="Weissenbach J."/>
            <person name="Medigue C."/>
            <person name="Le Paslier D."/>
        </authorList>
    </citation>
    <scope>NUCLEOTIDE SEQUENCE</scope>
</reference>
<keyword evidence="10" id="KW-0660">Purine salvage</keyword>
<evidence type="ECO:0000256" key="5">
    <source>
        <dbReference type="ARBA" id="ARBA00011895"/>
    </source>
</evidence>
<evidence type="ECO:0000256" key="8">
    <source>
        <dbReference type="ARBA" id="ARBA00022679"/>
    </source>
</evidence>
<dbReference type="InterPro" id="IPR050408">
    <property type="entry name" value="HGPRT"/>
</dbReference>
<dbReference type="FunFam" id="3.40.50.2020:FF:000006">
    <property type="entry name" value="Hypoxanthine phosphoribosyltransferase"/>
    <property type="match status" value="1"/>
</dbReference>
<evidence type="ECO:0000256" key="4">
    <source>
        <dbReference type="ARBA" id="ARBA00008391"/>
    </source>
</evidence>